<feature type="domain" description="YdhG-like" evidence="1">
    <location>
        <begin position="49"/>
        <end position="127"/>
    </location>
</feature>
<dbReference type="RefSeq" id="WP_126583071.1">
    <property type="nucleotide sequence ID" value="NZ_BIFR01000002.1"/>
</dbReference>
<accession>A0A402A8Y3</accession>
<evidence type="ECO:0000313" key="2">
    <source>
        <dbReference type="EMBL" id="GCE15644.1"/>
    </source>
</evidence>
<dbReference type="OrthoDB" id="5951444at2"/>
<comment type="caution">
    <text evidence="2">The sequence shown here is derived from an EMBL/GenBank/DDBJ whole genome shotgun (WGS) entry which is preliminary data.</text>
</comment>
<gene>
    <name evidence="2" type="ORF">KTT_55030</name>
</gene>
<dbReference type="Pfam" id="PF08818">
    <property type="entry name" value="DUF1801"/>
    <property type="match status" value="1"/>
</dbReference>
<evidence type="ECO:0000313" key="3">
    <source>
        <dbReference type="Proteomes" id="UP000287352"/>
    </source>
</evidence>
<dbReference type="InterPro" id="IPR014922">
    <property type="entry name" value="YdhG-like"/>
</dbReference>
<dbReference type="EMBL" id="BIFR01000002">
    <property type="protein sequence ID" value="GCE15644.1"/>
    <property type="molecule type" value="Genomic_DNA"/>
</dbReference>
<organism evidence="2 3">
    <name type="scientific">Tengunoibacter tsumagoiensis</name>
    <dbReference type="NCBI Taxonomy" id="2014871"/>
    <lineage>
        <taxon>Bacteria</taxon>
        <taxon>Bacillati</taxon>
        <taxon>Chloroflexota</taxon>
        <taxon>Ktedonobacteria</taxon>
        <taxon>Ktedonobacterales</taxon>
        <taxon>Dictyobacteraceae</taxon>
        <taxon>Tengunoibacter</taxon>
    </lineage>
</organism>
<keyword evidence="3" id="KW-1185">Reference proteome</keyword>
<evidence type="ECO:0000259" key="1">
    <source>
        <dbReference type="Pfam" id="PF08818"/>
    </source>
</evidence>
<dbReference type="Proteomes" id="UP000287352">
    <property type="component" value="Unassembled WGS sequence"/>
</dbReference>
<reference evidence="3" key="1">
    <citation type="submission" date="2018-12" db="EMBL/GenBank/DDBJ databases">
        <title>Tengunoibacter tsumagoiensis gen. nov., sp. nov., Dictyobacter kobayashii sp. nov., D. alpinus sp. nov., and D. joshuensis sp. nov. and description of Dictyobacteraceae fam. nov. within the order Ktedonobacterales isolated from Tengu-no-mugimeshi.</title>
        <authorList>
            <person name="Wang C.M."/>
            <person name="Zheng Y."/>
            <person name="Sakai Y."/>
            <person name="Toyoda A."/>
            <person name="Minakuchi Y."/>
            <person name="Abe K."/>
            <person name="Yokota A."/>
            <person name="Yabe S."/>
        </authorList>
    </citation>
    <scope>NUCLEOTIDE SEQUENCE [LARGE SCALE GENOMIC DNA]</scope>
    <source>
        <strain evidence="3">Uno3</strain>
    </source>
</reference>
<protein>
    <recommendedName>
        <fullName evidence="1">YdhG-like domain-containing protein</fullName>
    </recommendedName>
</protein>
<proteinExistence type="predicted"/>
<dbReference type="AlphaFoldDB" id="A0A402A8Y3"/>
<dbReference type="SUPFAM" id="SSF159888">
    <property type="entry name" value="YdhG-like"/>
    <property type="match status" value="1"/>
</dbReference>
<sequence>MDNILAQHYSSVEDYIASLDEQTQKESHVLIEMMQRISGHEPKLLNVGTLGFDTYHYRYDSGREGDSHVLGFYPRKGKITVYLMDGTARYSELLAKLGKYTTTGYCVYIKRLSDVELPILEQIVQQSYEYIKSKSQDGPIDRILWQTEK</sequence>
<name>A0A402A8Y3_9CHLR</name>